<dbReference type="RefSeq" id="WP_110064424.1">
    <property type="nucleotide sequence ID" value="NZ_QGTW01000003.1"/>
</dbReference>
<reference evidence="1 2" key="1">
    <citation type="submission" date="2018-05" db="EMBL/GenBank/DDBJ databases">
        <title>Freshwater and sediment microbial communities from various areas in North America, analyzing microbe dynamics in response to fracking.</title>
        <authorList>
            <person name="Lamendella R."/>
        </authorList>
    </citation>
    <scope>NUCLEOTIDE SEQUENCE [LARGE SCALE GENOMIC DNA]</scope>
    <source>
        <strain evidence="1 2">15_TX</strain>
    </source>
</reference>
<proteinExistence type="predicted"/>
<evidence type="ECO:0000313" key="2">
    <source>
        <dbReference type="Proteomes" id="UP000247150"/>
    </source>
</evidence>
<name>A0A2V3AAP8_9BACI</name>
<dbReference type="OrthoDB" id="337762at2"/>
<sequence>MLRKLIGSLVVLFLISIGTIVSAESNQLFEVPIIKQSDQWKVELGEARYGDNIARPQKGVNEMYSLKIINIGKENLKNVKIDFYRGDPNSMTKYGLHTPSERQAVFKKGMDFSFSNLPISLKATELEVVISWQDDPSTHADGKVVKGREYKQTFTFTCK</sequence>
<protein>
    <submittedName>
        <fullName evidence="1">Uncharacterized protein</fullName>
    </submittedName>
</protein>
<evidence type="ECO:0000313" key="1">
    <source>
        <dbReference type="EMBL" id="PWW30574.1"/>
    </source>
</evidence>
<dbReference type="AlphaFoldDB" id="A0A2V3AAP8"/>
<gene>
    <name evidence="1" type="ORF">DFO73_103468</name>
</gene>
<dbReference type="Proteomes" id="UP000247150">
    <property type="component" value="Unassembled WGS sequence"/>
</dbReference>
<organism evidence="1 2">
    <name type="scientific">Cytobacillus oceanisediminis</name>
    <dbReference type="NCBI Taxonomy" id="665099"/>
    <lineage>
        <taxon>Bacteria</taxon>
        <taxon>Bacillati</taxon>
        <taxon>Bacillota</taxon>
        <taxon>Bacilli</taxon>
        <taxon>Bacillales</taxon>
        <taxon>Bacillaceae</taxon>
        <taxon>Cytobacillus</taxon>
    </lineage>
</organism>
<dbReference type="EMBL" id="QGTW01000003">
    <property type="protein sequence ID" value="PWW30574.1"/>
    <property type="molecule type" value="Genomic_DNA"/>
</dbReference>
<accession>A0A2V3AAP8</accession>
<comment type="caution">
    <text evidence="1">The sequence shown here is derived from an EMBL/GenBank/DDBJ whole genome shotgun (WGS) entry which is preliminary data.</text>
</comment>